<sequence length="442" mass="49660">MQLRALSTTACRALRKPQFDVKSISGQLGAYLHSVKARKLLASPQISAELQDLPKQENELKQLNQQVARIQTARKDIEREIKEDKSKMLQFRDQLQGLKAEAQTVAAKLKYTQDKIQETCMSLPNLMHRDVPLTEPQIVQWLNPQSEFKPDPKRDHHDIMVRKELVDFRSAATVTGNSWYYLINDGALLEQALVSYATKKARDCGFAMCNPPSIAKNEVIDACGFRPRDMNGEQQIYHLADTKWGLTATAEIALAGLGIDAMLDLSRGSKKLCGVSRSYRAEAGARGKDTRGLYRVHEFTKVELFCWTRPNNSDQVLEDLRQFQTELVEELGLPAKVLNMPANDLGAPAFRKYDIEVWMPGRGSFGEITSTSNCTDFQSRRMNTKFKDSDTGKSSHVHTLNGTAMAVPRVIVALVENFYDPDSDLITIPAPLVPYMDGKTHI</sequence>
<feature type="binding site" evidence="9">
    <location>
        <begin position="367"/>
        <end position="370"/>
    </location>
    <ligand>
        <name>ATP</name>
        <dbReference type="ChEBI" id="CHEBI:30616"/>
    </ligand>
</feature>
<feature type="binding site" evidence="9">
    <location>
        <begin position="296"/>
        <end position="299"/>
    </location>
    <ligand>
        <name>ATP</name>
        <dbReference type="ChEBI" id="CHEBI:30616"/>
    </ligand>
</feature>
<dbReference type="OrthoDB" id="10264585at2759"/>
<evidence type="ECO:0000256" key="9">
    <source>
        <dbReference type="PIRSR" id="PIRSR001529-2"/>
    </source>
</evidence>
<dbReference type="NCBIfam" id="TIGR00414">
    <property type="entry name" value="serS"/>
    <property type="match status" value="1"/>
</dbReference>
<dbReference type="PROSITE" id="PS50862">
    <property type="entry name" value="AA_TRNA_LIGASE_II"/>
    <property type="match status" value="1"/>
</dbReference>
<proteinExistence type="predicted"/>
<dbReference type="GO" id="GO:0006434">
    <property type="term" value="P:seryl-tRNA aminoacylation"/>
    <property type="evidence" value="ECO:0007669"/>
    <property type="project" value="InterPro"/>
</dbReference>
<evidence type="ECO:0000256" key="10">
    <source>
        <dbReference type="SAM" id="Coils"/>
    </source>
</evidence>
<evidence type="ECO:0000256" key="5">
    <source>
        <dbReference type="ARBA" id="ARBA00023146"/>
    </source>
</evidence>
<dbReference type="GO" id="GO:0005524">
    <property type="term" value="F:ATP binding"/>
    <property type="evidence" value="ECO:0007669"/>
    <property type="project" value="UniProtKB-KW"/>
</dbReference>
<evidence type="ECO:0000256" key="7">
    <source>
        <dbReference type="ARBA" id="ARBA00034892"/>
    </source>
</evidence>
<dbReference type="EMBL" id="LN890568">
    <property type="protein sequence ID" value="CUS23761.1"/>
    <property type="molecule type" value="Genomic_DNA"/>
</dbReference>
<feature type="coiled-coil region" evidence="10">
    <location>
        <begin position="46"/>
        <end position="101"/>
    </location>
</feature>
<dbReference type="SUPFAM" id="SSF46589">
    <property type="entry name" value="tRNA-binding arm"/>
    <property type="match status" value="1"/>
</dbReference>
<feature type="binding site" evidence="8">
    <location>
        <position position="303"/>
    </location>
    <ligand>
        <name>L-serine</name>
        <dbReference type="ChEBI" id="CHEBI:33384"/>
    </ligand>
</feature>
<accession>A0A0P1KUE7</accession>
<dbReference type="EC" id="6.1.1.11" evidence="1"/>
<keyword evidence="2" id="KW-0436">Ligase</keyword>
<dbReference type="InterPro" id="IPR002314">
    <property type="entry name" value="aa-tRNA-synt_IIb"/>
</dbReference>
<evidence type="ECO:0000256" key="2">
    <source>
        <dbReference type="ARBA" id="ARBA00022598"/>
    </source>
</evidence>
<feature type="site" description="Important for serine binding" evidence="8">
    <location>
        <position position="403"/>
    </location>
</feature>
<dbReference type="SUPFAM" id="SSF55681">
    <property type="entry name" value="Class II aaRS and biotin synthetases"/>
    <property type="match status" value="1"/>
</dbReference>
<dbReference type="AlphaFoldDB" id="A0A0P1KUE7"/>
<feature type="binding site" evidence="8">
    <location>
        <position position="249"/>
    </location>
    <ligand>
        <name>L-serine</name>
        <dbReference type="ChEBI" id="CHEBI:33384"/>
    </ligand>
</feature>
<feature type="domain" description="Aminoacyl-transfer RNA synthetases class-II family profile" evidence="11">
    <location>
        <begin position="155"/>
        <end position="434"/>
    </location>
</feature>
<dbReference type="PIRSF" id="PIRSF001529">
    <property type="entry name" value="Ser-tRNA-synth_IIa"/>
    <property type="match status" value="1"/>
</dbReference>
<reference evidence="13" key="1">
    <citation type="submission" date="2015-10" db="EMBL/GenBank/DDBJ databases">
        <authorList>
            <person name="Devillers H."/>
        </authorList>
    </citation>
    <scope>NUCLEOTIDE SEQUENCE [LARGE SCALE GENOMIC DNA]</scope>
</reference>
<evidence type="ECO:0000256" key="8">
    <source>
        <dbReference type="PIRSR" id="PIRSR001529-1"/>
    </source>
</evidence>
<evidence type="ECO:0000313" key="12">
    <source>
        <dbReference type="EMBL" id="CUS23761.1"/>
    </source>
</evidence>
<dbReference type="PRINTS" id="PR00981">
    <property type="entry name" value="TRNASYNTHSER"/>
</dbReference>
<feature type="binding site" evidence="8">
    <location>
        <position position="401"/>
    </location>
    <ligand>
        <name>L-serine</name>
        <dbReference type="ChEBI" id="CHEBI:33384"/>
    </ligand>
</feature>
<protein>
    <recommendedName>
        <fullName evidence="1">serine--tRNA ligase</fullName>
        <ecNumber evidence="1">6.1.1.11</ecNumber>
    </recommendedName>
    <alternativeName>
        <fullName evidence="6">Seryl-tRNA synthetase</fullName>
    </alternativeName>
    <alternativeName>
        <fullName evidence="7">Seryl-tRNA(Ser) synthetase</fullName>
    </alternativeName>
</protein>
<dbReference type="PANTHER" id="PTHR11778">
    <property type="entry name" value="SERYL-TRNA SYNTHETASE"/>
    <property type="match status" value="1"/>
</dbReference>
<feature type="binding site" evidence="8">
    <location>
        <position position="280"/>
    </location>
    <ligand>
        <name>L-serine</name>
        <dbReference type="ChEBI" id="CHEBI:33384"/>
    </ligand>
</feature>
<evidence type="ECO:0000256" key="4">
    <source>
        <dbReference type="ARBA" id="ARBA00022840"/>
    </source>
</evidence>
<dbReference type="Proteomes" id="UP000236544">
    <property type="component" value="Unassembled WGS sequence"/>
</dbReference>
<keyword evidence="4 9" id="KW-0067">ATP-binding</keyword>
<evidence type="ECO:0000313" key="13">
    <source>
        <dbReference type="Proteomes" id="UP000236544"/>
    </source>
</evidence>
<evidence type="ECO:0000256" key="6">
    <source>
        <dbReference type="ARBA" id="ARBA00031113"/>
    </source>
</evidence>
<dbReference type="InterPro" id="IPR002317">
    <property type="entry name" value="Ser-tRNA-ligase_type_1"/>
</dbReference>
<keyword evidence="13" id="KW-1185">Reference proteome</keyword>
<name>A0A0P1KUE7_9SACH</name>
<keyword evidence="5" id="KW-0030">Aminoacyl-tRNA synthetase</keyword>
<evidence type="ECO:0000259" key="11">
    <source>
        <dbReference type="PROSITE" id="PS50862"/>
    </source>
</evidence>
<keyword evidence="3" id="KW-0547">Nucleotide-binding</keyword>
<dbReference type="Pfam" id="PF00587">
    <property type="entry name" value="tRNA-synt_2b"/>
    <property type="match status" value="1"/>
</dbReference>
<dbReference type="GO" id="GO:0004828">
    <property type="term" value="F:serine-tRNA ligase activity"/>
    <property type="evidence" value="ECO:0007669"/>
    <property type="project" value="UniProtKB-EC"/>
</dbReference>
<dbReference type="InterPro" id="IPR045864">
    <property type="entry name" value="aa-tRNA-synth_II/BPL/LPL"/>
</dbReference>
<organism evidence="12 13">
    <name type="scientific">Lachancea quebecensis</name>
    <dbReference type="NCBI Taxonomy" id="1654605"/>
    <lineage>
        <taxon>Eukaryota</taxon>
        <taxon>Fungi</taxon>
        <taxon>Dikarya</taxon>
        <taxon>Ascomycota</taxon>
        <taxon>Saccharomycotina</taxon>
        <taxon>Saccharomycetes</taxon>
        <taxon>Saccharomycetales</taxon>
        <taxon>Saccharomycetaceae</taxon>
        <taxon>Lachancea</taxon>
    </lineage>
</organism>
<feature type="binding site" evidence="9">
    <location>
        <begin position="280"/>
        <end position="282"/>
    </location>
    <ligand>
        <name>ATP</name>
        <dbReference type="ChEBI" id="CHEBI:30616"/>
    </ligand>
</feature>
<gene>
    <name evidence="12" type="ORF">LAQU0_S11e03708g</name>
</gene>
<evidence type="ECO:0000256" key="1">
    <source>
        <dbReference type="ARBA" id="ARBA00012840"/>
    </source>
</evidence>
<keyword evidence="10" id="KW-0175">Coiled coil</keyword>
<dbReference type="InterPro" id="IPR010978">
    <property type="entry name" value="tRNA-bd_arm"/>
</dbReference>
<dbReference type="InterPro" id="IPR006195">
    <property type="entry name" value="aa-tRNA-synth_II"/>
</dbReference>
<dbReference type="Gene3D" id="3.30.930.10">
    <property type="entry name" value="Bira Bifunctional Protein, Domain 2"/>
    <property type="match status" value="1"/>
</dbReference>
<evidence type="ECO:0000256" key="3">
    <source>
        <dbReference type="ARBA" id="ARBA00022741"/>
    </source>
</evidence>